<evidence type="ECO:0000313" key="26">
    <source>
        <dbReference type="Proteomes" id="UP001293254"/>
    </source>
</evidence>
<evidence type="ECO:0000256" key="23">
    <source>
        <dbReference type="SAM" id="Phobius"/>
    </source>
</evidence>
<evidence type="ECO:0000313" key="25">
    <source>
        <dbReference type="EMBL" id="KAK4428175.1"/>
    </source>
</evidence>
<keyword evidence="7" id="KW-0597">Phosphoprotein</keyword>
<dbReference type="Pfam" id="PF07714">
    <property type="entry name" value="PK_Tyr_Ser-Thr"/>
    <property type="match status" value="1"/>
</dbReference>
<dbReference type="FunFam" id="3.80.10.10:FF:000288">
    <property type="entry name" value="LRR receptor-like serine/threonine-protein kinase EFR"/>
    <property type="match status" value="1"/>
</dbReference>
<protein>
    <recommendedName>
        <fullName evidence="4">non-specific serine/threonine protein kinase</fullName>
        <ecNumber evidence="4">2.7.11.1</ecNumber>
    </recommendedName>
</protein>
<gene>
    <name evidence="25" type="ORF">Salat_1586500</name>
</gene>
<keyword evidence="9" id="KW-0808">Transferase</keyword>
<comment type="catalytic activity">
    <reaction evidence="21">
        <text>L-seryl-[protein] + ATP = O-phospho-L-seryl-[protein] + ADP + H(+)</text>
        <dbReference type="Rhea" id="RHEA:17989"/>
        <dbReference type="Rhea" id="RHEA-COMP:9863"/>
        <dbReference type="Rhea" id="RHEA-COMP:11604"/>
        <dbReference type="ChEBI" id="CHEBI:15378"/>
        <dbReference type="ChEBI" id="CHEBI:29999"/>
        <dbReference type="ChEBI" id="CHEBI:30616"/>
        <dbReference type="ChEBI" id="CHEBI:83421"/>
        <dbReference type="ChEBI" id="CHEBI:456216"/>
        <dbReference type="EC" id="2.7.11.1"/>
    </reaction>
</comment>
<dbReference type="InterPro" id="IPR008271">
    <property type="entry name" value="Ser/Thr_kinase_AS"/>
</dbReference>
<evidence type="ECO:0000256" key="13">
    <source>
        <dbReference type="ARBA" id="ARBA00022741"/>
    </source>
</evidence>
<keyword evidence="5" id="KW-1003">Cell membrane</keyword>
<dbReference type="SUPFAM" id="SSF52058">
    <property type="entry name" value="L domain-like"/>
    <property type="match status" value="2"/>
</dbReference>
<comment type="caution">
    <text evidence="25">The sequence shown here is derived from an EMBL/GenBank/DDBJ whole genome shotgun (WGS) entry which is preliminary data.</text>
</comment>
<evidence type="ECO:0000256" key="7">
    <source>
        <dbReference type="ARBA" id="ARBA00022553"/>
    </source>
</evidence>
<name>A0AAE1YDN0_9LAMI</name>
<keyword evidence="17 23" id="KW-0472">Membrane</keyword>
<keyword evidence="8" id="KW-0433">Leucine-rich repeat</keyword>
<dbReference type="FunFam" id="3.30.200.20:FF:000432">
    <property type="entry name" value="LRR receptor-like serine/threonine-protein kinase EFR"/>
    <property type="match status" value="1"/>
</dbReference>
<evidence type="ECO:0000256" key="1">
    <source>
        <dbReference type="ARBA" id="ARBA00004162"/>
    </source>
</evidence>
<reference evidence="25" key="2">
    <citation type="journal article" date="2024" name="Plant">
        <title>Genomic evolution and insights into agronomic trait innovations of Sesamum species.</title>
        <authorList>
            <person name="Miao H."/>
            <person name="Wang L."/>
            <person name="Qu L."/>
            <person name="Liu H."/>
            <person name="Sun Y."/>
            <person name="Le M."/>
            <person name="Wang Q."/>
            <person name="Wei S."/>
            <person name="Zheng Y."/>
            <person name="Lin W."/>
            <person name="Duan Y."/>
            <person name="Cao H."/>
            <person name="Xiong S."/>
            <person name="Wang X."/>
            <person name="Wei L."/>
            <person name="Li C."/>
            <person name="Ma Q."/>
            <person name="Ju M."/>
            <person name="Zhao R."/>
            <person name="Li G."/>
            <person name="Mu C."/>
            <person name="Tian Q."/>
            <person name="Mei H."/>
            <person name="Zhang T."/>
            <person name="Gao T."/>
            <person name="Zhang H."/>
        </authorList>
    </citation>
    <scope>NUCLEOTIDE SEQUENCE</scope>
    <source>
        <strain evidence="25">3651</strain>
    </source>
</reference>
<dbReference type="InterPro" id="IPR003591">
    <property type="entry name" value="Leu-rich_rpt_typical-subtyp"/>
</dbReference>
<comment type="catalytic activity">
    <reaction evidence="20">
        <text>L-threonyl-[protein] + ATP = O-phospho-L-threonyl-[protein] + ADP + H(+)</text>
        <dbReference type="Rhea" id="RHEA:46608"/>
        <dbReference type="Rhea" id="RHEA-COMP:11060"/>
        <dbReference type="Rhea" id="RHEA-COMP:11605"/>
        <dbReference type="ChEBI" id="CHEBI:15378"/>
        <dbReference type="ChEBI" id="CHEBI:30013"/>
        <dbReference type="ChEBI" id="CHEBI:30616"/>
        <dbReference type="ChEBI" id="CHEBI:61977"/>
        <dbReference type="ChEBI" id="CHEBI:456216"/>
        <dbReference type="EC" id="2.7.11.1"/>
    </reaction>
</comment>
<keyword evidence="19" id="KW-0325">Glycoprotein</keyword>
<feature type="transmembrane region" description="Helical" evidence="23">
    <location>
        <begin position="665"/>
        <end position="688"/>
    </location>
</feature>
<dbReference type="EMBL" id="JACGWO010000005">
    <property type="protein sequence ID" value="KAK4428175.1"/>
    <property type="molecule type" value="Genomic_DNA"/>
</dbReference>
<dbReference type="InterPro" id="IPR032675">
    <property type="entry name" value="LRR_dom_sf"/>
</dbReference>
<keyword evidence="18 25" id="KW-0675">Receptor</keyword>
<dbReference type="SMART" id="SM00220">
    <property type="entry name" value="S_TKc"/>
    <property type="match status" value="1"/>
</dbReference>
<dbReference type="FunFam" id="1.10.510.10:FF:000358">
    <property type="entry name" value="Putative leucine-rich repeat receptor-like serine/threonine-protein kinase"/>
    <property type="match status" value="1"/>
</dbReference>
<dbReference type="AlphaFoldDB" id="A0AAE1YDN0"/>
<dbReference type="Gene3D" id="1.10.510.10">
    <property type="entry name" value="Transferase(Phosphotransferase) domain 1"/>
    <property type="match status" value="1"/>
</dbReference>
<comment type="subcellular location">
    <subcellularLocation>
        <location evidence="1">Cell membrane</location>
        <topology evidence="1">Single-pass membrane protein</topology>
    </subcellularLocation>
    <subcellularLocation>
        <location evidence="2">Membrane</location>
        <topology evidence="2">Single-pass type I membrane protein</topology>
    </subcellularLocation>
</comment>
<dbReference type="PROSITE" id="PS00107">
    <property type="entry name" value="PROTEIN_KINASE_ATP"/>
    <property type="match status" value="1"/>
</dbReference>
<dbReference type="PANTHER" id="PTHR27008">
    <property type="entry name" value="OS04G0122200 PROTEIN"/>
    <property type="match status" value="1"/>
</dbReference>
<evidence type="ECO:0000256" key="22">
    <source>
        <dbReference type="PROSITE-ProRule" id="PRU10141"/>
    </source>
</evidence>
<dbReference type="Gene3D" id="3.30.200.20">
    <property type="entry name" value="Phosphorylase Kinase, domain 1"/>
    <property type="match status" value="1"/>
</dbReference>
<dbReference type="FunFam" id="3.80.10.10:FF:000095">
    <property type="entry name" value="LRR receptor-like serine/threonine-protein kinase GSO1"/>
    <property type="match status" value="1"/>
</dbReference>
<sequence>MEIPIMNMNFSLIIPLIVSASICCMLLDLPFPVFAAAADVPGNETDKLALLDFKSQITEDPLQVLASWNDSLHFCNWNGVACGLQIPPRVTGLNLTGRRLAGTISPHLGNLSFVSVLDLSQNSFRGWIPPELGNLGRLQTLNMSYNLLGGRIPADLSNCFSLRNLALDHNQLVGIVPPELGSLSGLITLYLGSNNLTGIVPSSLGNLTSLWELDMSYNYLYGEVPSTMSQLKNLRTFRLSVNSLSGEFPPLLYNLTTLEFISLSFNNLTGNLRSDIGLALPNLQRIWLAYNFFTGPIPDSFSNASNLYNIDLIHNNFTGKVPLSLAKLDLQVLNVGYNLLGHGEPDDLDFITALTNCSNLNMLHFGDNRFGGILPVSIGNLSTELSELYLEGNFISGSIPREISNLQNLNTLYMNFNYLNGTIPDSFGSLPNLARVVLASNQLTGKIPSSFGNMTSLLWLFLFANRLEGGLPLSLTNCTQMVFFSVSQNNLTGILPPEIIGMPSILSFNASYNSFTGPLPEEVGNMSHLVEIDLSYNKLSGQIPDSIGNCLGLNIIFLQANSFQGTLPNLARLSTLSYLDLSSNNLSGRIPDYLATLPSLLYLNLSFNNLEGEVPSEGVFLNASATDIHENPKLCARIAELNLTACPQQEPPRTQRKHGRKTPKLILAIILPASFAVLCLFLLLICWVQKRLKVPRTSSSSRSLNFFPKISYEELLNATDGFSSANLIGSGSFGTIYKGMLNSDETLVAVKVLNLRQKGASKSFIAECQALRSIRHNNLVKVITACSSTDFHGNDFKALVYQFMSNGSLDKWLHPEEETQWQNHLNILQRIDIATDVGAALNYLHHQCQTPVIHCDLKPQNVLLDHDLTAHVGDFGLARLLPKFNMKENANQFSSLGIKGTIGYAAPEYGMGVKPSILGDVYSFGILLLEIFTGKRPTDSLFTENLSLHLFVKMALPERVTEILDNSALCEEVTGNADTWKEGWSYLTSEQRETLIYILQIGVACSSESPRDRMSMRQVYRELSTIRDTFLDDEMKEVQKKTLSNRSIEFVDAV</sequence>
<evidence type="ECO:0000256" key="3">
    <source>
        <dbReference type="ARBA" id="ARBA00008684"/>
    </source>
</evidence>
<keyword evidence="12" id="KW-0677">Repeat</keyword>
<dbReference type="GO" id="GO:0005886">
    <property type="term" value="C:plasma membrane"/>
    <property type="evidence" value="ECO:0007669"/>
    <property type="project" value="UniProtKB-SubCell"/>
</dbReference>
<keyword evidence="6" id="KW-0723">Serine/threonine-protein kinase</keyword>
<dbReference type="Proteomes" id="UP001293254">
    <property type="component" value="Unassembled WGS sequence"/>
</dbReference>
<evidence type="ECO:0000256" key="9">
    <source>
        <dbReference type="ARBA" id="ARBA00022679"/>
    </source>
</evidence>
<evidence type="ECO:0000256" key="10">
    <source>
        <dbReference type="ARBA" id="ARBA00022692"/>
    </source>
</evidence>
<evidence type="ECO:0000256" key="18">
    <source>
        <dbReference type="ARBA" id="ARBA00023170"/>
    </source>
</evidence>
<evidence type="ECO:0000256" key="14">
    <source>
        <dbReference type="ARBA" id="ARBA00022777"/>
    </source>
</evidence>
<comment type="similarity">
    <text evidence="3">Belongs to the protein kinase superfamily. Ser/Thr protein kinase family.</text>
</comment>
<dbReference type="InterPro" id="IPR051809">
    <property type="entry name" value="Plant_receptor-like_S/T_kinase"/>
</dbReference>
<keyword evidence="26" id="KW-1185">Reference proteome</keyword>
<reference evidence="25" key="1">
    <citation type="submission" date="2020-06" db="EMBL/GenBank/DDBJ databases">
        <authorList>
            <person name="Li T."/>
            <person name="Hu X."/>
            <person name="Zhang T."/>
            <person name="Song X."/>
            <person name="Zhang H."/>
            <person name="Dai N."/>
            <person name="Sheng W."/>
            <person name="Hou X."/>
            <person name="Wei L."/>
        </authorList>
    </citation>
    <scope>NUCLEOTIDE SEQUENCE</scope>
    <source>
        <strain evidence="25">3651</strain>
        <tissue evidence="25">Leaf</tissue>
    </source>
</reference>
<dbReference type="GO" id="GO:0005524">
    <property type="term" value="F:ATP binding"/>
    <property type="evidence" value="ECO:0007669"/>
    <property type="project" value="UniProtKB-UniRule"/>
</dbReference>
<evidence type="ECO:0000256" key="21">
    <source>
        <dbReference type="ARBA" id="ARBA00048679"/>
    </source>
</evidence>
<evidence type="ECO:0000256" key="19">
    <source>
        <dbReference type="ARBA" id="ARBA00023180"/>
    </source>
</evidence>
<keyword evidence="11" id="KW-0732">Signal</keyword>
<keyword evidence="13 22" id="KW-0547">Nucleotide-binding</keyword>
<dbReference type="GO" id="GO:0004674">
    <property type="term" value="F:protein serine/threonine kinase activity"/>
    <property type="evidence" value="ECO:0007669"/>
    <property type="project" value="UniProtKB-KW"/>
</dbReference>
<accession>A0AAE1YDN0</accession>
<dbReference type="Pfam" id="PF08263">
    <property type="entry name" value="LRRNT_2"/>
    <property type="match status" value="1"/>
</dbReference>
<proteinExistence type="inferred from homology"/>
<keyword evidence="14 25" id="KW-0418">Kinase</keyword>
<dbReference type="InterPro" id="IPR017441">
    <property type="entry name" value="Protein_kinase_ATP_BS"/>
</dbReference>
<dbReference type="InterPro" id="IPR001245">
    <property type="entry name" value="Ser-Thr/Tyr_kinase_cat_dom"/>
</dbReference>
<dbReference type="PROSITE" id="PS00108">
    <property type="entry name" value="PROTEIN_KINASE_ST"/>
    <property type="match status" value="1"/>
</dbReference>
<dbReference type="GO" id="GO:0051707">
    <property type="term" value="P:response to other organism"/>
    <property type="evidence" value="ECO:0007669"/>
    <property type="project" value="UniProtKB-ARBA"/>
</dbReference>
<evidence type="ECO:0000256" key="6">
    <source>
        <dbReference type="ARBA" id="ARBA00022527"/>
    </source>
</evidence>
<evidence type="ECO:0000256" key="8">
    <source>
        <dbReference type="ARBA" id="ARBA00022614"/>
    </source>
</evidence>
<evidence type="ECO:0000256" key="2">
    <source>
        <dbReference type="ARBA" id="ARBA00004479"/>
    </source>
</evidence>
<keyword evidence="16 23" id="KW-1133">Transmembrane helix</keyword>
<dbReference type="GO" id="GO:0006952">
    <property type="term" value="P:defense response"/>
    <property type="evidence" value="ECO:0007669"/>
    <property type="project" value="UniProtKB-ARBA"/>
</dbReference>
<evidence type="ECO:0000256" key="12">
    <source>
        <dbReference type="ARBA" id="ARBA00022737"/>
    </source>
</evidence>
<dbReference type="EC" id="2.7.11.1" evidence="4"/>
<feature type="binding site" evidence="22">
    <location>
        <position position="751"/>
    </location>
    <ligand>
        <name>ATP</name>
        <dbReference type="ChEBI" id="CHEBI:30616"/>
    </ligand>
</feature>
<evidence type="ECO:0000256" key="15">
    <source>
        <dbReference type="ARBA" id="ARBA00022840"/>
    </source>
</evidence>
<evidence type="ECO:0000256" key="4">
    <source>
        <dbReference type="ARBA" id="ARBA00012513"/>
    </source>
</evidence>
<keyword evidence="10 23" id="KW-0812">Transmembrane</keyword>
<dbReference type="Pfam" id="PF13855">
    <property type="entry name" value="LRR_8"/>
    <property type="match status" value="1"/>
</dbReference>
<dbReference type="PANTHER" id="PTHR27008:SF611">
    <property type="entry name" value="RECEPTOR KINASE"/>
    <property type="match status" value="1"/>
</dbReference>
<dbReference type="InterPro" id="IPR013210">
    <property type="entry name" value="LRR_N_plant-typ"/>
</dbReference>
<evidence type="ECO:0000256" key="11">
    <source>
        <dbReference type="ARBA" id="ARBA00022729"/>
    </source>
</evidence>
<evidence type="ECO:0000256" key="17">
    <source>
        <dbReference type="ARBA" id="ARBA00023136"/>
    </source>
</evidence>
<keyword evidence="15 22" id="KW-0067">ATP-binding</keyword>
<evidence type="ECO:0000256" key="5">
    <source>
        <dbReference type="ARBA" id="ARBA00022475"/>
    </source>
</evidence>
<dbReference type="SMART" id="SM00369">
    <property type="entry name" value="LRR_TYP"/>
    <property type="match status" value="9"/>
</dbReference>
<evidence type="ECO:0000256" key="16">
    <source>
        <dbReference type="ARBA" id="ARBA00022989"/>
    </source>
</evidence>
<dbReference type="PROSITE" id="PS50011">
    <property type="entry name" value="PROTEIN_KINASE_DOM"/>
    <property type="match status" value="1"/>
</dbReference>
<dbReference type="InterPro" id="IPR011009">
    <property type="entry name" value="Kinase-like_dom_sf"/>
</dbReference>
<dbReference type="Pfam" id="PF00560">
    <property type="entry name" value="LRR_1"/>
    <property type="match status" value="4"/>
</dbReference>
<dbReference type="InterPro" id="IPR055414">
    <property type="entry name" value="LRR_R13L4/SHOC2-like"/>
</dbReference>
<evidence type="ECO:0000259" key="24">
    <source>
        <dbReference type="PROSITE" id="PS50011"/>
    </source>
</evidence>
<dbReference type="Pfam" id="PF23598">
    <property type="entry name" value="LRR_14"/>
    <property type="match status" value="1"/>
</dbReference>
<dbReference type="InterPro" id="IPR000719">
    <property type="entry name" value="Prot_kinase_dom"/>
</dbReference>
<evidence type="ECO:0000256" key="20">
    <source>
        <dbReference type="ARBA" id="ARBA00047899"/>
    </source>
</evidence>
<dbReference type="Gene3D" id="3.80.10.10">
    <property type="entry name" value="Ribonuclease Inhibitor"/>
    <property type="match status" value="3"/>
</dbReference>
<feature type="domain" description="Protein kinase" evidence="24">
    <location>
        <begin position="722"/>
        <end position="1031"/>
    </location>
</feature>
<organism evidence="25 26">
    <name type="scientific">Sesamum alatum</name>
    <dbReference type="NCBI Taxonomy" id="300844"/>
    <lineage>
        <taxon>Eukaryota</taxon>
        <taxon>Viridiplantae</taxon>
        <taxon>Streptophyta</taxon>
        <taxon>Embryophyta</taxon>
        <taxon>Tracheophyta</taxon>
        <taxon>Spermatophyta</taxon>
        <taxon>Magnoliopsida</taxon>
        <taxon>eudicotyledons</taxon>
        <taxon>Gunneridae</taxon>
        <taxon>Pentapetalae</taxon>
        <taxon>asterids</taxon>
        <taxon>lamiids</taxon>
        <taxon>Lamiales</taxon>
        <taxon>Pedaliaceae</taxon>
        <taxon>Sesamum</taxon>
    </lineage>
</organism>
<dbReference type="InterPro" id="IPR001611">
    <property type="entry name" value="Leu-rich_rpt"/>
</dbReference>
<dbReference type="SUPFAM" id="SSF56112">
    <property type="entry name" value="Protein kinase-like (PK-like)"/>
    <property type="match status" value="1"/>
</dbReference>